<dbReference type="EMBL" id="AP019376">
    <property type="protein sequence ID" value="BBH86967.1"/>
    <property type="molecule type" value="Genomic_DNA"/>
</dbReference>
<dbReference type="AlphaFoldDB" id="A0A455SER8"/>
<protein>
    <submittedName>
        <fullName evidence="1">Uncharacterized protein</fullName>
    </submittedName>
</protein>
<accession>A0A455SER8</accession>
<proteinExistence type="predicted"/>
<reference evidence="1" key="1">
    <citation type="submission" date="2018-12" db="EMBL/GenBank/DDBJ databases">
        <title>Novel natural products biosynthetic potential of the class Ktedonobacteria.</title>
        <authorList>
            <person name="Zheng Y."/>
            <person name="Saitou A."/>
            <person name="Wang C.M."/>
            <person name="Toyoda A."/>
            <person name="Minakuchi Y."/>
            <person name="Sekiguchi Y."/>
            <person name="Ueda K."/>
            <person name="Takano H."/>
            <person name="Sakai Y."/>
            <person name="Yokota A."/>
            <person name="Yabe S."/>
        </authorList>
    </citation>
    <scope>NUCLEOTIDE SEQUENCE</scope>
    <source>
        <strain evidence="1">COM3</strain>
    </source>
</reference>
<organism evidence="1">
    <name type="scientific">Thermosporothrix sp. COM3</name>
    <dbReference type="NCBI Taxonomy" id="2490863"/>
    <lineage>
        <taxon>Bacteria</taxon>
        <taxon>Bacillati</taxon>
        <taxon>Chloroflexota</taxon>
        <taxon>Ktedonobacteria</taxon>
        <taxon>Ktedonobacterales</taxon>
        <taxon>Thermosporotrichaceae</taxon>
        <taxon>Thermosporothrix</taxon>
    </lineage>
</organism>
<sequence length="61" mass="6968">MSFYRNNSLPPLKEMAEFTGFAELRRRAERSGSELIAIAEQRDFSDSGWMVEPMSHLLSSS</sequence>
<name>A0A455SER8_9CHLR</name>
<gene>
    <name evidence="1" type="ORF">KTC_17180</name>
</gene>
<evidence type="ECO:0000313" key="1">
    <source>
        <dbReference type="EMBL" id="BBH86967.1"/>
    </source>
</evidence>